<evidence type="ECO:0000259" key="8">
    <source>
        <dbReference type="Pfam" id="PF09335"/>
    </source>
</evidence>
<name>A0AAD3DCU7_9STRA</name>
<reference evidence="9 10" key="1">
    <citation type="journal article" date="2021" name="Sci. Rep.">
        <title>The genome of the diatom Chaetoceros tenuissimus carries an ancient integrated fragment of an extant virus.</title>
        <authorList>
            <person name="Hongo Y."/>
            <person name="Kimura K."/>
            <person name="Takaki Y."/>
            <person name="Yoshida Y."/>
            <person name="Baba S."/>
            <person name="Kobayashi G."/>
            <person name="Nagasaki K."/>
            <person name="Hano T."/>
            <person name="Tomaru Y."/>
        </authorList>
    </citation>
    <scope>NUCLEOTIDE SEQUENCE [LARGE SCALE GENOMIC DNA]</scope>
    <source>
        <strain evidence="9 10">NIES-3715</strain>
    </source>
</reference>
<feature type="transmembrane region" description="Helical" evidence="7">
    <location>
        <begin position="155"/>
        <end position="183"/>
    </location>
</feature>
<dbReference type="GO" id="GO:0005886">
    <property type="term" value="C:plasma membrane"/>
    <property type="evidence" value="ECO:0007669"/>
    <property type="project" value="UniProtKB-SubCell"/>
</dbReference>
<proteinExistence type="predicted"/>
<feature type="domain" description="VTT" evidence="8">
    <location>
        <begin position="170"/>
        <end position="295"/>
    </location>
</feature>
<dbReference type="AlphaFoldDB" id="A0AAD3DCU7"/>
<evidence type="ECO:0000256" key="4">
    <source>
        <dbReference type="ARBA" id="ARBA00022989"/>
    </source>
</evidence>
<feature type="compositionally biased region" description="Basic and acidic residues" evidence="6">
    <location>
        <begin position="25"/>
        <end position="36"/>
    </location>
</feature>
<dbReference type="Proteomes" id="UP001054902">
    <property type="component" value="Unassembled WGS sequence"/>
</dbReference>
<evidence type="ECO:0000256" key="1">
    <source>
        <dbReference type="ARBA" id="ARBA00004651"/>
    </source>
</evidence>
<accession>A0AAD3DCU7</accession>
<dbReference type="InterPro" id="IPR032816">
    <property type="entry name" value="VTT_dom"/>
</dbReference>
<comment type="caution">
    <text evidence="9">The sequence shown here is derived from an EMBL/GenBank/DDBJ whole genome shotgun (WGS) entry which is preliminary data.</text>
</comment>
<keyword evidence="10" id="KW-1185">Reference proteome</keyword>
<dbReference type="PANTHER" id="PTHR12677:SF59">
    <property type="entry name" value="GOLGI APPARATUS MEMBRANE PROTEIN TVP38-RELATED"/>
    <property type="match status" value="1"/>
</dbReference>
<evidence type="ECO:0000256" key="2">
    <source>
        <dbReference type="ARBA" id="ARBA00022475"/>
    </source>
</evidence>
<feature type="compositionally biased region" description="Acidic residues" evidence="6">
    <location>
        <begin position="7"/>
        <end position="19"/>
    </location>
</feature>
<evidence type="ECO:0000256" key="3">
    <source>
        <dbReference type="ARBA" id="ARBA00022692"/>
    </source>
</evidence>
<dbReference type="Pfam" id="PF09335">
    <property type="entry name" value="VTT_dom"/>
    <property type="match status" value="1"/>
</dbReference>
<feature type="transmembrane region" description="Helical" evidence="7">
    <location>
        <begin position="114"/>
        <end position="134"/>
    </location>
</feature>
<feature type="compositionally biased region" description="Low complexity" evidence="6">
    <location>
        <begin position="380"/>
        <end position="396"/>
    </location>
</feature>
<sequence>MPTESLNSDDDYLSSEEFDASSHAYNDHEEADHDELVGIEDETIPSESRPLITSTKSSTSPVRRRDHESSLTTALLTDASDDEYEKESKIQKSQVKNSLLHFKKILSSFLKNPIISKVLSLLASLLFILLLKKLMKPELLHSFLIWMETHPIQGLLAYLVLYPLHMILILPGTPLCMGAGFVFKVQYGWLIGVAFCSLITLLGSLLGSIICFLLGRHCFQTKVRRYSKKYPMFDPIDKAVASNGFKIMCLIYLTPAVPLGPMSYMMGTTSMDLMDFALAKIAHAPITVLYIYLGAATGSLMLEDESSKGNAGTDGEHGGSVHKANMDEMSLSPQLAIGGILFSIMTITYISIKMKKELQKILDEQGSDKKEDDEDDIELSTHATSSASKTAAPPSGTRHRQRPKK</sequence>
<feature type="transmembrane region" description="Helical" evidence="7">
    <location>
        <begin position="273"/>
        <end position="293"/>
    </location>
</feature>
<evidence type="ECO:0000256" key="7">
    <source>
        <dbReference type="SAM" id="Phobius"/>
    </source>
</evidence>
<feature type="transmembrane region" description="Helical" evidence="7">
    <location>
        <begin position="189"/>
        <end position="215"/>
    </location>
</feature>
<feature type="region of interest" description="Disordered" evidence="6">
    <location>
        <begin position="364"/>
        <end position="405"/>
    </location>
</feature>
<keyword evidence="3 7" id="KW-0812">Transmembrane</keyword>
<organism evidence="9 10">
    <name type="scientific">Chaetoceros tenuissimus</name>
    <dbReference type="NCBI Taxonomy" id="426638"/>
    <lineage>
        <taxon>Eukaryota</taxon>
        <taxon>Sar</taxon>
        <taxon>Stramenopiles</taxon>
        <taxon>Ochrophyta</taxon>
        <taxon>Bacillariophyta</taxon>
        <taxon>Coscinodiscophyceae</taxon>
        <taxon>Chaetocerotophycidae</taxon>
        <taxon>Chaetocerotales</taxon>
        <taxon>Chaetocerotaceae</taxon>
        <taxon>Chaetoceros</taxon>
    </lineage>
</organism>
<evidence type="ECO:0000313" key="9">
    <source>
        <dbReference type="EMBL" id="GFH61627.1"/>
    </source>
</evidence>
<gene>
    <name evidence="9" type="ORF">CTEN210_18103</name>
</gene>
<protein>
    <recommendedName>
        <fullName evidence="8">VTT domain-containing protein</fullName>
    </recommendedName>
</protein>
<dbReference type="InterPro" id="IPR015414">
    <property type="entry name" value="TMEM64"/>
</dbReference>
<dbReference type="EMBL" id="BLLK01000074">
    <property type="protein sequence ID" value="GFH61627.1"/>
    <property type="molecule type" value="Genomic_DNA"/>
</dbReference>
<dbReference type="PANTHER" id="PTHR12677">
    <property type="entry name" value="GOLGI APPARATUS MEMBRANE PROTEIN TVP38-RELATED"/>
    <property type="match status" value="1"/>
</dbReference>
<keyword evidence="2" id="KW-1003">Cell membrane</keyword>
<evidence type="ECO:0000256" key="5">
    <source>
        <dbReference type="ARBA" id="ARBA00023136"/>
    </source>
</evidence>
<evidence type="ECO:0000256" key="6">
    <source>
        <dbReference type="SAM" id="MobiDB-lite"/>
    </source>
</evidence>
<evidence type="ECO:0000313" key="10">
    <source>
        <dbReference type="Proteomes" id="UP001054902"/>
    </source>
</evidence>
<feature type="compositionally biased region" description="Polar residues" evidence="6">
    <location>
        <begin position="51"/>
        <end position="61"/>
    </location>
</feature>
<keyword evidence="4 7" id="KW-1133">Transmembrane helix</keyword>
<feature type="region of interest" description="Disordered" evidence="6">
    <location>
        <begin position="1"/>
        <end position="71"/>
    </location>
</feature>
<comment type="subcellular location">
    <subcellularLocation>
        <location evidence="1">Cell membrane</location>
        <topology evidence="1">Multi-pass membrane protein</topology>
    </subcellularLocation>
</comment>
<keyword evidence="5 7" id="KW-0472">Membrane</keyword>
<feature type="transmembrane region" description="Helical" evidence="7">
    <location>
        <begin position="335"/>
        <end position="352"/>
    </location>
</feature>